<feature type="chain" id="PRO_5007890641" evidence="1">
    <location>
        <begin position="20"/>
        <end position="153"/>
    </location>
</feature>
<sequence>MKHLLQILFAVFLASLALAAPAKQLQTPLTGTHRHAVGGGSHHIPKKIKMPFVIKTSSAAAPPAAAAATVAGAADNNSGPVTVNTAAKAVARPLTPGLTPSSWITKWRGSGSWMAAAKTSLQAGAPLSCFCAGASICCRTADGLNCNAGYCGI</sequence>
<comment type="caution">
    <text evidence="2">The sequence shown here is derived from an EMBL/GenBank/DDBJ whole genome shotgun (WGS) entry which is preliminary data.</text>
</comment>
<dbReference type="EMBL" id="AZHD01000020">
    <property type="protein sequence ID" value="OAA55249.1"/>
    <property type="molecule type" value="Genomic_DNA"/>
</dbReference>
<dbReference type="Proteomes" id="UP000076874">
    <property type="component" value="Unassembled WGS sequence"/>
</dbReference>
<evidence type="ECO:0000313" key="3">
    <source>
        <dbReference type="Proteomes" id="UP000076874"/>
    </source>
</evidence>
<dbReference type="OrthoDB" id="4832440at2759"/>
<evidence type="ECO:0000313" key="2">
    <source>
        <dbReference type="EMBL" id="OAA55249.1"/>
    </source>
</evidence>
<accession>A0A167N8B1</accession>
<keyword evidence="3" id="KW-1185">Reference proteome</keyword>
<name>A0A167N8B1_9HYPO</name>
<dbReference type="AlphaFoldDB" id="A0A167N8B1"/>
<organism evidence="2 3">
    <name type="scientific">Niveomyces insectorum RCEF 264</name>
    <dbReference type="NCBI Taxonomy" id="1081102"/>
    <lineage>
        <taxon>Eukaryota</taxon>
        <taxon>Fungi</taxon>
        <taxon>Dikarya</taxon>
        <taxon>Ascomycota</taxon>
        <taxon>Pezizomycotina</taxon>
        <taxon>Sordariomycetes</taxon>
        <taxon>Hypocreomycetidae</taxon>
        <taxon>Hypocreales</taxon>
        <taxon>Cordycipitaceae</taxon>
        <taxon>Niveomyces</taxon>
    </lineage>
</organism>
<evidence type="ECO:0000256" key="1">
    <source>
        <dbReference type="SAM" id="SignalP"/>
    </source>
</evidence>
<reference evidence="2 3" key="1">
    <citation type="journal article" date="2016" name="Genome Biol. Evol.">
        <title>Divergent and convergent evolution of fungal pathogenicity.</title>
        <authorList>
            <person name="Shang Y."/>
            <person name="Xiao G."/>
            <person name="Zheng P."/>
            <person name="Cen K."/>
            <person name="Zhan S."/>
            <person name="Wang C."/>
        </authorList>
    </citation>
    <scope>NUCLEOTIDE SEQUENCE [LARGE SCALE GENOMIC DNA]</scope>
    <source>
        <strain evidence="2 3">RCEF 264</strain>
    </source>
</reference>
<protein>
    <submittedName>
        <fullName evidence="2">Uncharacterized protein</fullName>
    </submittedName>
</protein>
<gene>
    <name evidence="2" type="ORF">SPI_08344</name>
</gene>
<feature type="signal peptide" evidence="1">
    <location>
        <begin position="1"/>
        <end position="19"/>
    </location>
</feature>
<keyword evidence="1" id="KW-0732">Signal</keyword>
<proteinExistence type="predicted"/>